<feature type="transmembrane region" description="Helical" evidence="1">
    <location>
        <begin position="184"/>
        <end position="202"/>
    </location>
</feature>
<dbReference type="RefSeq" id="WP_330199252.1">
    <property type="nucleotide sequence ID" value="NZ_JAZDRP010000005.1"/>
</dbReference>
<keyword evidence="1" id="KW-1133">Transmembrane helix</keyword>
<keyword evidence="1" id="KW-0812">Transmembrane</keyword>
<feature type="transmembrane region" description="Helical" evidence="1">
    <location>
        <begin position="12"/>
        <end position="29"/>
    </location>
</feature>
<dbReference type="InterPro" id="IPR003675">
    <property type="entry name" value="Rce1/LyrA-like_dom"/>
</dbReference>
<organism evidence="3 4">
    <name type="scientific">Hyphobacterium lacteum</name>
    <dbReference type="NCBI Taxonomy" id="3116575"/>
    <lineage>
        <taxon>Bacteria</taxon>
        <taxon>Pseudomonadati</taxon>
        <taxon>Pseudomonadota</taxon>
        <taxon>Alphaproteobacteria</taxon>
        <taxon>Maricaulales</taxon>
        <taxon>Maricaulaceae</taxon>
        <taxon>Hyphobacterium</taxon>
    </lineage>
</organism>
<evidence type="ECO:0000256" key="1">
    <source>
        <dbReference type="SAM" id="Phobius"/>
    </source>
</evidence>
<name>A0ABU7LTB2_9PROT</name>
<feature type="transmembrane region" description="Helical" evidence="1">
    <location>
        <begin position="73"/>
        <end position="95"/>
    </location>
</feature>
<feature type="domain" description="CAAX prenyl protease 2/Lysostaphin resistance protein A-like" evidence="2">
    <location>
        <begin position="121"/>
        <end position="215"/>
    </location>
</feature>
<feature type="transmembrane region" description="Helical" evidence="1">
    <location>
        <begin position="35"/>
        <end position="52"/>
    </location>
</feature>
<comment type="caution">
    <text evidence="3">The sequence shown here is derived from an EMBL/GenBank/DDBJ whole genome shotgun (WGS) entry which is preliminary data.</text>
</comment>
<feature type="transmembrane region" description="Helical" evidence="1">
    <location>
        <begin position="115"/>
        <end position="137"/>
    </location>
</feature>
<proteinExistence type="predicted"/>
<evidence type="ECO:0000313" key="3">
    <source>
        <dbReference type="EMBL" id="MEE2526589.1"/>
    </source>
</evidence>
<keyword evidence="1" id="KW-0472">Membrane</keyword>
<sequence length="235" mass="26152">MSDTRPRLSALIDLVLVLGTAVIVKELMMSVAWKYAGPVSLLCATLLATWLLRRRGKRWADYGLRLRRGWKSGLLLLPQTVLMLTVMVGVSLAYQTWLAPFLPVAPGAEDRFADIANSPAFLMLWIGIAIIHGGFFEEMIYRGFTILKLTEWLGGRDGWRMPLAIVLQAAIFGARHMYYQGLGGALATGIMGAGFGLMFWMFRRNLWPLIIAHASTGTLSMTMRYLDSIDVIEPG</sequence>
<dbReference type="Proteomes" id="UP001354971">
    <property type="component" value="Unassembled WGS sequence"/>
</dbReference>
<reference evidence="3 4" key="1">
    <citation type="submission" date="2024-01" db="EMBL/GenBank/DDBJ databases">
        <title>Hyphobacterium bacterium isolated from marine sediment.</title>
        <authorList>
            <person name="Zhao S."/>
        </authorList>
    </citation>
    <scope>NUCLEOTIDE SEQUENCE [LARGE SCALE GENOMIC DNA]</scope>
    <source>
        <strain evidence="4">HN65</strain>
    </source>
</reference>
<dbReference type="EMBL" id="JAZDRP010000005">
    <property type="protein sequence ID" value="MEE2526589.1"/>
    <property type="molecule type" value="Genomic_DNA"/>
</dbReference>
<evidence type="ECO:0000313" key="4">
    <source>
        <dbReference type="Proteomes" id="UP001354971"/>
    </source>
</evidence>
<protein>
    <submittedName>
        <fullName evidence="3">Type II CAAX endopeptidase family protein</fullName>
    </submittedName>
</protein>
<keyword evidence="4" id="KW-1185">Reference proteome</keyword>
<evidence type="ECO:0000259" key="2">
    <source>
        <dbReference type="Pfam" id="PF02517"/>
    </source>
</evidence>
<accession>A0ABU7LTB2</accession>
<gene>
    <name evidence="3" type="ORF">V0U79_09440</name>
</gene>
<dbReference type="Pfam" id="PF02517">
    <property type="entry name" value="Rce1-like"/>
    <property type="match status" value="1"/>
</dbReference>